<dbReference type="Proteomes" id="UP000789366">
    <property type="component" value="Unassembled WGS sequence"/>
</dbReference>
<evidence type="ECO:0000313" key="2">
    <source>
        <dbReference type="Proteomes" id="UP000789366"/>
    </source>
</evidence>
<feature type="non-terminal residue" evidence="1">
    <location>
        <position position="102"/>
    </location>
</feature>
<proteinExistence type="predicted"/>
<reference evidence="1" key="1">
    <citation type="submission" date="2021-06" db="EMBL/GenBank/DDBJ databases">
        <authorList>
            <person name="Kallberg Y."/>
            <person name="Tangrot J."/>
            <person name="Rosling A."/>
        </authorList>
    </citation>
    <scope>NUCLEOTIDE SEQUENCE</scope>
    <source>
        <strain evidence="1">28 12/20/2015</strain>
    </source>
</reference>
<organism evidence="1 2">
    <name type="scientific">Cetraspora pellucida</name>
    <dbReference type="NCBI Taxonomy" id="1433469"/>
    <lineage>
        <taxon>Eukaryota</taxon>
        <taxon>Fungi</taxon>
        <taxon>Fungi incertae sedis</taxon>
        <taxon>Mucoromycota</taxon>
        <taxon>Glomeromycotina</taxon>
        <taxon>Glomeromycetes</taxon>
        <taxon>Diversisporales</taxon>
        <taxon>Gigasporaceae</taxon>
        <taxon>Cetraspora</taxon>
    </lineage>
</organism>
<comment type="caution">
    <text evidence="1">The sequence shown here is derived from an EMBL/GenBank/DDBJ whole genome shotgun (WGS) entry which is preliminary data.</text>
</comment>
<evidence type="ECO:0000313" key="1">
    <source>
        <dbReference type="EMBL" id="CAG8756154.1"/>
    </source>
</evidence>
<dbReference type="EMBL" id="CAJVPW010045607">
    <property type="protein sequence ID" value="CAG8756154.1"/>
    <property type="molecule type" value="Genomic_DNA"/>
</dbReference>
<keyword evidence="2" id="KW-1185">Reference proteome</keyword>
<protein>
    <submittedName>
        <fullName evidence="1">10294_t:CDS:1</fullName>
    </submittedName>
</protein>
<name>A0ACA9QNF7_9GLOM</name>
<sequence length="102" mass="11960">MPLVEQPVGESPNLMSDERVKQIELWLENTKTYNLSGTFNRLHRDMTQLMTDRTYFVETLDEIDSKVDNLLEQNTEFENIIKDSLELCIKILKNLEIEGEPD</sequence>
<gene>
    <name evidence="1" type="ORF">SPELUC_LOCUS14815</name>
</gene>
<accession>A0ACA9QNF7</accession>